<feature type="region of interest" description="Disordered" evidence="2">
    <location>
        <begin position="267"/>
        <end position="314"/>
    </location>
</feature>
<keyword evidence="1" id="KW-0378">Hydrolase</keyword>
<feature type="region of interest" description="Disordered" evidence="2">
    <location>
        <begin position="495"/>
        <end position="521"/>
    </location>
</feature>
<evidence type="ECO:0000256" key="1">
    <source>
        <dbReference type="ARBA" id="ARBA00022801"/>
    </source>
</evidence>
<dbReference type="STRING" id="574566.I0YJQ7"/>
<evidence type="ECO:0000313" key="5">
    <source>
        <dbReference type="EMBL" id="EIE18626.1"/>
    </source>
</evidence>
<dbReference type="eggNOG" id="KOG3041">
    <property type="taxonomic scope" value="Eukaryota"/>
</dbReference>
<dbReference type="EMBL" id="AGSI01000022">
    <property type="protein sequence ID" value="EIE18626.1"/>
    <property type="molecule type" value="Genomic_DNA"/>
</dbReference>
<dbReference type="KEGG" id="csl:COCSUDRAFT_49150"/>
<feature type="compositionally biased region" description="Low complexity" evidence="2">
    <location>
        <begin position="272"/>
        <end position="293"/>
    </location>
</feature>
<dbReference type="Proteomes" id="UP000007264">
    <property type="component" value="Unassembled WGS sequence"/>
</dbReference>
<keyword evidence="3" id="KW-0812">Transmembrane</keyword>
<evidence type="ECO:0000256" key="2">
    <source>
        <dbReference type="SAM" id="MobiDB-lite"/>
    </source>
</evidence>
<dbReference type="Pfam" id="PF00293">
    <property type="entry name" value="NUDIX"/>
    <property type="match status" value="1"/>
</dbReference>
<dbReference type="Gene3D" id="3.90.79.10">
    <property type="entry name" value="Nucleoside Triphosphate Pyrophosphohydrolase"/>
    <property type="match status" value="1"/>
</dbReference>
<dbReference type="InterPro" id="IPR015797">
    <property type="entry name" value="NUDIX_hydrolase-like_dom_sf"/>
</dbReference>
<evidence type="ECO:0000256" key="3">
    <source>
        <dbReference type="SAM" id="Phobius"/>
    </source>
</evidence>
<dbReference type="GO" id="GO:0019693">
    <property type="term" value="P:ribose phosphate metabolic process"/>
    <property type="evidence" value="ECO:0007669"/>
    <property type="project" value="TreeGrafter"/>
</dbReference>
<evidence type="ECO:0000259" key="4">
    <source>
        <dbReference type="PROSITE" id="PS51462"/>
    </source>
</evidence>
<dbReference type="GO" id="GO:0016787">
    <property type="term" value="F:hydrolase activity"/>
    <property type="evidence" value="ECO:0007669"/>
    <property type="project" value="UniProtKB-KW"/>
</dbReference>
<dbReference type="RefSeq" id="XP_005643170.1">
    <property type="nucleotide sequence ID" value="XM_005643113.1"/>
</dbReference>
<proteinExistence type="predicted"/>
<dbReference type="PROSITE" id="PS00893">
    <property type="entry name" value="NUDIX_BOX"/>
    <property type="match status" value="1"/>
</dbReference>
<organism evidence="5 6">
    <name type="scientific">Coccomyxa subellipsoidea (strain C-169)</name>
    <name type="common">Green microalga</name>
    <dbReference type="NCBI Taxonomy" id="574566"/>
    <lineage>
        <taxon>Eukaryota</taxon>
        <taxon>Viridiplantae</taxon>
        <taxon>Chlorophyta</taxon>
        <taxon>core chlorophytes</taxon>
        <taxon>Trebouxiophyceae</taxon>
        <taxon>Trebouxiophyceae incertae sedis</taxon>
        <taxon>Coccomyxaceae</taxon>
        <taxon>Coccomyxa</taxon>
        <taxon>Coccomyxa subellipsoidea</taxon>
    </lineage>
</organism>
<dbReference type="OrthoDB" id="10249920at2759"/>
<keyword evidence="6" id="KW-1185">Reference proteome</keyword>
<keyword evidence="3" id="KW-1133">Transmembrane helix</keyword>
<accession>I0YJQ7</accession>
<dbReference type="CDD" id="cd18888">
    <property type="entry name" value="NUDIX_ADPRase_Nudt5"/>
    <property type="match status" value="1"/>
</dbReference>
<feature type="region of interest" description="Disordered" evidence="2">
    <location>
        <begin position="349"/>
        <end position="404"/>
    </location>
</feature>
<dbReference type="GO" id="GO:0006753">
    <property type="term" value="P:nucleoside phosphate metabolic process"/>
    <property type="evidence" value="ECO:0007669"/>
    <property type="project" value="TreeGrafter"/>
</dbReference>
<keyword evidence="3" id="KW-0472">Membrane</keyword>
<reference evidence="5 6" key="1">
    <citation type="journal article" date="2012" name="Genome Biol.">
        <title>The genome of the polar eukaryotic microalga coccomyxa subellipsoidea reveals traits of cold adaptation.</title>
        <authorList>
            <person name="Blanc G."/>
            <person name="Agarkova I."/>
            <person name="Grimwood J."/>
            <person name="Kuo A."/>
            <person name="Brueggeman A."/>
            <person name="Dunigan D."/>
            <person name="Gurnon J."/>
            <person name="Ladunga I."/>
            <person name="Lindquist E."/>
            <person name="Lucas S."/>
            <person name="Pangilinan J."/>
            <person name="Proschold T."/>
            <person name="Salamov A."/>
            <person name="Schmutz J."/>
            <person name="Weeks D."/>
            <person name="Yamada T."/>
            <person name="Claverie J.M."/>
            <person name="Grigoriev I."/>
            <person name="Van Etten J."/>
            <person name="Lomsadze A."/>
            <person name="Borodovsky M."/>
        </authorList>
    </citation>
    <scope>NUCLEOTIDE SEQUENCE [LARGE SCALE GENOMIC DNA]</scope>
    <source>
        <strain evidence="5 6">C-169</strain>
    </source>
</reference>
<gene>
    <name evidence="5" type="ORF">COCSUDRAFT_49150</name>
</gene>
<feature type="transmembrane region" description="Helical" evidence="3">
    <location>
        <begin position="546"/>
        <end position="565"/>
    </location>
</feature>
<dbReference type="SUPFAM" id="SSF55811">
    <property type="entry name" value="Nudix"/>
    <property type="match status" value="1"/>
</dbReference>
<comment type="caution">
    <text evidence="5">The sequence shown here is derived from an EMBL/GenBank/DDBJ whole genome shotgun (WGS) entry which is preliminary data.</text>
</comment>
<dbReference type="PANTHER" id="PTHR11839">
    <property type="entry name" value="UDP/ADP-SUGAR PYROPHOSPHATASE"/>
    <property type="match status" value="1"/>
</dbReference>
<protein>
    <recommendedName>
        <fullName evidence="4">Nudix hydrolase domain-containing protein</fullName>
    </recommendedName>
</protein>
<evidence type="ECO:0000313" key="6">
    <source>
        <dbReference type="Proteomes" id="UP000007264"/>
    </source>
</evidence>
<dbReference type="InterPro" id="IPR020084">
    <property type="entry name" value="NUDIX_hydrolase_CS"/>
</dbReference>
<dbReference type="PANTHER" id="PTHR11839:SF1">
    <property type="entry name" value="ADP-SUGAR PYROPHOSPHATASE"/>
    <property type="match status" value="1"/>
</dbReference>
<feature type="domain" description="Nudix hydrolase" evidence="4">
    <location>
        <begin position="45"/>
        <end position="215"/>
    </location>
</feature>
<dbReference type="AlphaFoldDB" id="I0YJQ7"/>
<sequence length="572" mass="60762">MSKITRRTDFGPHGFRWLTLKRIEYEDPHGRLRFWESAERLSRHGDVDGVAIITLVRSKEEPLKVILEAQFRPSQGNTVIELPAGLIDTGESAAEAAVRELKEETGMYSSLLQNRSVVLRAPKPCILDDPADWYTGRVTEVSPICFSDPGMSNANMQFAVVDVDADASENADINPELEEGEFIDVFLLPYDGLYDALLAKQKETGWDVDARLLMYADAIKRTAQRAFAPEGTPEDIATADSVAATSAHSDEPLASGLPKLHIKTRADAHTNGSSAAKSDSGASAESAARSSAEAADKAAHSFQEGFIPQDPSPAVLKTEFPHELEHVTEHPPLKTIYNNPDGEILLENEAAPGRSSEDNIRQPSQARPESQAREGAFELERRPSIDLAAGLNRSPRRAPGADVDDDVDIRPGLFPHFRSAAAPAAASAAAPAAAEVPNGHASEEIFASPFKRQGSLFSMEPVSSGDLATSSADGSTKNGNGSNVVYCPVGITPGKNPDSGVSESKEAATAKPADVAASTDGDVEMQCELQGAKDGRDLNLSANSNAVSFGLGVVLGGLVGALLAYSGGLRRT</sequence>
<dbReference type="PROSITE" id="PS51462">
    <property type="entry name" value="NUDIX"/>
    <property type="match status" value="1"/>
</dbReference>
<name>I0YJQ7_COCSC</name>
<dbReference type="InterPro" id="IPR000086">
    <property type="entry name" value="NUDIX_hydrolase_dom"/>
</dbReference>
<feature type="compositionally biased region" description="Basic and acidic residues" evidence="2">
    <location>
        <begin position="370"/>
        <end position="384"/>
    </location>
</feature>
<dbReference type="GeneID" id="17036731"/>